<dbReference type="RefSeq" id="WP_014488108.1">
    <property type="nucleotide sequence ID" value="NC_017243.1"/>
</dbReference>
<dbReference type="Proteomes" id="UP000008522">
    <property type="component" value="Chromosome"/>
</dbReference>
<dbReference type="KEGG" id="bip:Bint_1663"/>
<dbReference type="AlphaFoldDB" id="G0EIT0"/>
<organism evidence="1 2">
    <name type="scientific">Brachyspira intermedia (strain ATCC 51140 / PWS/A)</name>
    <name type="common">Serpulina intermedia</name>
    <dbReference type="NCBI Taxonomy" id="1045858"/>
    <lineage>
        <taxon>Bacteria</taxon>
        <taxon>Pseudomonadati</taxon>
        <taxon>Spirochaetota</taxon>
        <taxon>Spirochaetia</taxon>
        <taxon>Brachyspirales</taxon>
        <taxon>Brachyspiraceae</taxon>
        <taxon>Brachyspira</taxon>
    </lineage>
</organism>
<reference evidence="1 2" key="1">
    <citation type="journal article" date="2011" name="BMC Genomics">
        <title>Complete genome sequence of Brachyspira intermedia reveals unique genomic features in Brachyspira species and phage-mediated horizontal gene transfer.</title>
        <authorList>
            <person name="Hafstrom T."/>
            <person name="Jansson D.S."/>
            <person name="Segerman B."/>
        </authorList>
    </citation>
    <scope>NUCLEOTIDE SEQUENCE [LARGE SCALE GENOMIC DNA]</scope>
    <source>
        <strain evidence="2">ATCC 51140 / PWS/A</strain>
    </source>
</reference>
<dbReference type="HOGENOM" id="CLU_033142_1_0_12"/>
<gene>
    <name evidence="1" type="ordered locus">Bint_1663</name>
</gene>
<dbReference type="PATRIC" id="fig|1045858.4.peg.1665"/>
<evidence type="ECO:0000313" key="1">
    <source>
        <dbReference type="EMBL" id="AEM22282.1"/>
    </source>
</evidence>
<sequence>MIKNLINKKLYLILLLLILIIVLMISCKKINILGPNNIPPPTDFRLPEDTIPGHIDVNPVPAKNGEVFGGFSKKFKYQGKWYILADYMYNYDPKSKTLNQIDKNIILQIDDNGNINVYAKNVNYDTFSRLKYNISVIENDKIIYEPYTYGGFSMLHIPVDYELIITSILYDSIYYTSSDLLNWQTNGSTNNVRYQMPSPNPNNPNESFQGKFGMNVSDFFQFKDYIYLMGLRETFLEQNPTGYRNVDLGPYTVSKNYYYRIHKSKDISVGANWEKIDNTPWGERDSFIIRYDKDKIYVTGGDRYYYKHNPSINKWEIVIERFVDDKRIWSTTDGLNWTLEPNSDAYNKSEFIYYNPFKGLDRYLQNRVRTPEEPNWIKLDNGIYYKSDNIYSSWNIDGKEYYYPEPPYAEIDAAYNRGEEYFTVSETHLKGAGKNQFFAAREKPNESDSWKLITPIDYTDNLMVWQSGGEKVLLNINNKVIQLVDYYQIELMLKSPPIQSYPDVINDIRRTAKMYRDGTHPYGKDILKAMYNDARADIVEAYMKNYKEYIMPDEAVTHYTVEFKY</sequence>
<name>G0EIT0_BRAIP</name>
<keyword evidence="2" id="KW-1185">Reference proteome</keyword>
<dbReference type="PROSITE" id="PS51257">
    <property type="entry name" value="PROKAR_LIPOPROTEIN"/>
    <property type="match status" value="1"/>
</dbReference>
<protein>
    <submittedName>
        <fullName evidence="1">Uncharacterized protein</fullName>
    </submittedName>
</protein>
<evidence type="ECO:0000313" key="2">
    <source>
        <dbReference type="Proteomes" id="UP000008522"/>
    </source>
</evidence>
<dbReference type="OrthoDB" id="1078890at2"/>
<dbReference type="EMBL" id="CP002874">
    <property type="protein sequence ID" value="AEM22282.1"/>
    <property type="molecule type" value="Genomic_DNA"/>
</dbReference>
<dbReference type="GeneID" id="44970186"/>
<proteinExistence type="predicted"/>
<accession>G0EIT0</accession>